<dbReference type="Gene3D" id="2.40.160.200">
    <property type="entry name" value="LURP1-related"/>
    <property type="match status" value="1"/>
</dbReference>
<dbReference type="SUPFAM" id="SSF54518">
    <property type="entry name" value="Tubby C-terminal domain-like"/>
    <property type="match status" value="1"/>
</dbReference>
<name>A0A430AIT4_9ENTE</name>
<evidence type="ECO:0008006" key="4">
    <source>
        <dbReference type="Google" id="ProtNLM"/>
    </source>
</evidence>
<dbReference type="EMBL" id="NGJZ01000001">
    <property type="protein sequence ID" value="RSU08010.1"/>
    <property type="molecule type" value="Genomic_DNA"/>
</dbReference>
<organism evidence="2 3">
    <name type="scientific">Vagococcus entomophilus</name>
    <dbReference type="NCBI Taxonomy" id="1160095"/>
    <lineage>
        <taxon>Bacteria</taxon>
        <taxon>Bacillati</taxon>
        <taxon>Bacillota</taxon>
        <taxon>Bacilli</taxon>
        <taxon>Lactobacillales</taxon>
        <taxon>Enterococcaceae</taxon>
        <taxon>Vagococcus</taxon>
    </lineage>
</organism>
<dbReference type="InterPro" id="IPR038595">
    <property type="entry name" value="LOR_sf"/>
</dbReference>
<comment type="caution">
    <text evidence="2">The sequence shown here is derived from an EMBL/GenBank/DDBJ whole genome shotgun (WGS) entry which is preliminary data.</text>
</comment>
<sequence length="165" mass="19235">MKYYIKQKVFSVREKMTVKNEQGEDVFAVEGSFLRIPKKFKLVHIRTGNVVSEIYHKPFSWFGKYEIQDAKNHRCTLVGRFSLFRKKLEIAGLNWSIVGDLMDHRYDITSPQGVIMSLNKKWFSWGDSYELSISNEEDVLLAISVAIAIDYELEKRRSRNSSSSN</sequence>
<evidence type="ECO:0000313" key="3">
    <source>
        <dbReference type="Proteomes" id="UP000288669"/>
    </source>
</evidence>
<gene>
    <name evidence="2" type="ORF">CBF30_01860</name>
</gene>
<reference evidence="2 3" key="1">
    <citation type="submission" date="2017-05" db="EMBL/GenBank/DDBJ databases">
        <title>Vagococcus spp. assemblies.</title>
        <authorList>
            <person name="Gulvik C.A."/>
        </authorList>
    </citation>
    <scope>NUCLEOTIDE SEQUENCE [LARGE SCALE GENOMIC DNA]</scope>
    <source>
        <strain evidence="2 3">DSM 24756</strain>
    </source>
</reference>
<accession>A0A430AIT4</accession>
<keyword evidence="3" id="KW-1185">Reference proteome</keyword>
<evidence type="ECO:0000313" key="2">
    <source>
        <dbReference type="EMBL" id="RSU08010.1"/>
    </source>
</evidence>
<comment type="similarity">
    <text evidence="1">Belongs to the LOR family.</text>
</comment>
<dbReference type="InterPro" id="IPR007612">
    <property type="entry name" value="LOR"/>
</dbReference>
<dbReference type="Proteomes" id="UP000288669">
    <property type="component" value="Unassembled WGS sequence"/>
</dbReference>
<dbReference type="OrthoDB" id="652307at2"/>
<protein>
    <recommendedName>
        <fullName evidence="4">LURP-one-related family protein</fullName>
    </recommendedName>
</protein>
<dbReference type="AlphaFoldDB" id="A0A430AIT4"/>
<proteinExistence type="inferred from homology"/>
<dbReference type="Pfam" id="PF04525">
    <property type="entry name" value="LOR"/>
    <property type="match status" value="1"/>
</dbReference>
<evidence type="ECO:0000256" key="1">
    <source>
        <dbReference type="ARBA" id="ARBA00005437"/>
    </source>
</evidence>
<dbReference type="InterPro" id="IPR025659">
    <property type="entry name" value="Tubby-like_C"/>
</dbReference>